<dbReference type="GO" id="GO:0005886">
    <property type="term" value="C:plasma membrane"/>
    <property type="evidence" value="ECO:0007669"/>
    <property type="project" value="UniProtKB-SubCell"/>
</dbReference>
<evidence type="ECO:0000256" key="9">
    <source>
        <dbReference type="ARBA" id="ARBA00023136"/>
    </source>
</evidence>
<evidence type="ECO:0000256" key="5">
    <source>
        <dbReference type="ARBA" id="ARBA00022448"/>
    </source>
</evidence>
<keyword evidence="7 10" id="KW-0812">Transmembrane</keyword>
<keyword evidence="12" id="KW-1185">Reference proteome</keyword>
<feature type="transmembrane region" description="Helical" evidence="10">
    <location>
        <begin position="17"/>
        <end position="42"/>
    </location>
</feature>
<evidence type="ECO:0000256" key="4">
    <source>
        <dbReference type="ARBA" id="ARBA00017522"/>
    </source>
</evidence>
<keyword evidence="9 10" id="KW-0472">Membrane</keyword>
<organism evidence="11 12">
    <name type="scientific">Neptunicella marina</name>
    <dbReference type="NCBI Taxonomy" id="2125989"/>
    <lineage>
        <taxon>Bacteria</taxon>
        <taxon>Pseudomonadati</taxon>
        <taxon>Pseudomonadota</taxon>
        <taxon>Gammaproteobacteria</taxon>
        <taxon>Alteromonadales</taxon>
        <taxon>Alteromonadaceae</taxon>
        <taxon>Neptunicella</taxon>
    </lineage>
</organism>
<evidence type="ECO:0000256" key="3">
    <source>
        <dbReference type="ARBA" id="ARBA00006669"/>
    </source>
</evidence>
<feature type="transmembrane region" description="Helical" evidence="10">
    <location>
        <begin position="159"/>
        <end position="179"/>
    </location>
</feature>
<dbReference type="Pfam" id="PF04973">
    <property type="entry name" value="NMN_transporter"/>
    <property type="match status" value="1"/>
</dbReference>
<feature type="transmembrane region" description="Helical" evidence="10">
    <location>
        <begin position="110"/>
        <end position="129"/>
    </location>
</feature>
<dbReference type="NCBIfam" id="TIGR01528">
    <property type="entry name" value="NMN_trans_PnuC"/>
    <property type="match status" value="1"/>
</dbReference>
<name>A0A8J6ISU6_9ALTE</name>
<keyword evidence="5" id="KW-0813">Transport</keyword>
<evidence type="ECO:0000313" key="12">
    <source>
        <dbReference type="Proteomes" id="UP000601768"/>
    </source>
</evidence>
<gene>
    <name evidence="11" type="ORF">H8B19_04320</name>
</gene>
<keyword evidence="6" id="KW-1003">Cell membrane</keyword>
<comment type="subcellular location">
    <subcellularLocation>
        <location evidence="2">Cell membrane</location>
        <topology evidence="2">Multi-pass membrane protein</topology>
    </subcellularLocation>
</comment>
<keyword evidence="8 10" id="KW-1133">Transmembrane helix</keyword>
<evidence type="ECO:0000256" key="8">
    <source>
        <dbReference type="ARBA" id="ARBA00022989"/>
    </source>
</evidence>
<evidence type="ECO:0000256" key="6">
    <source>
        <dbReference type="ARBA" id="ARBA00022475"/>
    </source>
</evidence>
<dbReference type="InterPro" id="IPR006419">
    <property type="entry name" value="NMN_transpt_PnuC"/>
</dbReference>
<evidence type="ECO:0000256" key="2">
    <source>
        <dbReference type="ARBA" id="ARBA00004651"/>
    </source>
</evidence>
<proteinExistence type="inferred from homology"/>
<reference evidence="11" key="1">
    <citation type="journal article" date="2018" name="Int. J. Syst. Evol. Microbiol.">
        <title>Neptunicella marina gen. nov., sp. nov., isolated from surface seawater.</title>
        <authorList>
            <person name="Liu X."/>
            <person name="Lai Q."/>
            <person name="Du Y."/>
            <person name="Zhang X."/>
            <person name="Liu Z."/>
            <person name="Sun F."/>
            <person name="Shao Z."/>
        </authorList>
    </citation>
    <scope>NUCLEOTIDE SEQUENCE</scope>
    <source>
        <strain evidence="11">S27-2</strain>
    </source>
</reference>
<dbReference type="PANTHER" id="PTHR36122:SF2">
    <property type="entry name" value="NICOTINAMIDE RIBOSIDE TRANSPORTER PNUC"/>
    <property type="match status" value="1"/>
</dbReference>
<evidence type="ECO:0000256" key="7">
    <source>
        <dbReference type="ARBA" id="ARBA00022692"/>
    </source>
</evidence>
<comment type="caution">
    <text evidence="11">The sequence shown here is derived from an EMBL/GenBank/DDBJ whole genome shotgun (WGS) entry which is preliminary data.</text>
</comment>
<dbReference type="EMBL" id="JACNEP010000002">
    <property type="protein sequence ID" value="MBC3765087.1"/>
    <property type="molecule type" value="Genomic_DNA"/>
</dbReference>
<feature type="transmembrane region" description="Helical" evidence="10">
    <location>
        <begin position="185"/>
        <end position="203"/>
    </location>
</feature>
<reference evidence="11" key="2">
    <citation type="submission" date="2020-08" db="EMBL/GenBank/DDBJ databases">
        <authorList>
            <person name="Lai Q."/>
        </authorList>
    </citation>
    <scope>NUCLEOTIDE SEQUENCE</scope>
    <source>
        <strain evidence="11">S27-2</strain>
    </source>
</reference>
<dbReference type="GO" id="GO:0034257">
    <property type="term" value="F:nicotinamide riboside transmembrane transporter activity"/>
    <property type="evidence" value="ECO:0007669"/>
    <property type="project" value="InterPro"/>
</dbReference>
<evidence type="ECO:0000313" key="11">
    <source>
        <dbReference type="EMBL" id="MBC3765087.1"/>
    </source>
</evidence>
<accession>A0A8J6ISU6</accession>
<evidence type="ECO:0000256" key="1">
    <source>
        <dbReference type="ARBA" id="ARBA00002672"/>
    </source>
</evidence>
<comment type="function">
    <text evidence="1">Required for nicotinamide riboside transport across the inner membrane.</text>
</comment>
<dbReference type="PANTHER" id="PTHR36122">
    <property type="entry name" value="NICOTINAMIDE RIBOSIDE TRANSPORTER PNUC"/>
    <property type="match status" value="1"/>
</dbReference>
<dbReference type="AlphaFoldDB" id="A0A8J6ISU6"/>
<sequence>MTSCWCFVSRALSVSDFLAGFAGATPIEWIATVAGFLCVYLLIRRSIWCFAAGLVQVSLYTYIFYQSKLYSDTILQIFYIGFQFYGWWIWSKSTDDKGHIDVDAGSATLYLISSVVIILSSAGLGYIMANHTDASFPYADAFTTCASLVAQWLLSYKKLLNWLVWIVVDLVAIVIYWQKGLHPTSVLYGCFLLMSIIGQWQWWQNLQQNRVKTEVTV</sequence>
<comment type="similarity">
    <text evidence="3">Belongs to the nicotinamide ribonucleoside (NR) uptake permease (TC 4.B.1) family.</text>
</comment>
<feature type="transmembrane region" description="Helical" evidence="10">
    <location>
        <begin position="73"/>
        <end position="90"/>
    </location>
</feature>
<evidence type="ECO:0000256" key="10">
    <source>
        <dbReference type="SAM" id="Phobius"/>
    </source>
</evidence>
<feature type="transmembrane region" description="Helical" evidence="10">
    <location>
        <begin position="47"/>
        <end position="67"/>
    </location>
</feature>
<protein>
    <recommendedName>
        <fullName evidence="4">Nicotinamide riboside transporter PnuC</fullName>
    </recommendedName>
</protein>
<dbReference type="Proteomes" id="UP000601768">
    <property type="component" value="Unassembled WGS sequence"/>
</dbReference>